<protein>
    <recommendedName>
        <fullName evidence="1">Antitoxin SocA-like Panacea domain-containing protein</fullName>
    </recommendedName>
</protein>
<evidence type="ECO:0000259" key="1">
    <source>
        <dbReference type="Pfam" id="PF13274"/>
    </source>
</evidence>
<feature type="domain" description="Antitoxin SocA-like Panacea" evidence="1">
    <location>
        <begin position="6"/>
        <end position="59"/>
    </location>
</feature>
<dbReference type="InterPro" id="IPR025272">
    <property type="entry name" value="SocA_Panacea"/>
</dbReference>
<dbReference type="AlphaFoldDB" id="X1FZ49"/>
<dbReference type="Pfam" id="PF13274">
    <property type="entry name" value="SocA_Panacea"/>
    <property type="match status" value="1"/>
</dbReference>
<dbReference type="EMBL" id="BARU01009256">
    <property type="protein sequence ID" value="GAH34604.1"/>
    <property type="molecule type" value="Genomic_DNA"/>
</dbReference>
<proteinExistence type="predicted"/>
<comment type="caution">
    <text evidence="2">The sequence shown here is derived from an EMBL/GenBank/DDBJ whole genome shotgun (WGS) entry which is preliminary data.</text>
</comment>
<gene>
    <name evidence="2" type="ORF">S03H2_17894</name>
</gene>
<sequence length="64" mass="7448">MTIPIQFSAEEYEFIKPLEKPTMGIFSQEEIDSIEKGLNTFKNITSEKITQCSHKEKVWITPKN</sequence>
<accession>X1FZ49</accession>
<name>X1FZ49_9ZZZZ</name>
<evidence type="ECO:0000313" key="2">
    <source>
        <dbReference type="EMBL" id="GAH34604.1"/>
    </source>
</evidence>
<reference evidence="2" key="1">
    <citation type="journal article" date="2014" name="Front. Microbiol.">
        <title>High frequency of phylogenetically diverse reductive dehalogenase-homologous genes in deep subseafloor sedimentary metagenomes.</title>
        <authorList>
            <person name="Kawai M."/>
            <person name="Futagami T."/>
            <person name="Toyoda A."/>
            <person name="Takaki Y."/>
            <person name="Nishi S."/>
            <person name="Hori S."/>
            <person name="Arai W."/>
            <person name="Tsubouchi T."/>
            <person name="Morono Y."/>
            <person name="Uchiyama I."/>
            <person name="Ito T."/>
            <person name="Fujiyama A."/>
            <person name="Inagaki F."/>
            <person name="Takami H."/>
        </authorList>
    </citation>
    <scope>NUCLEOTIDE SEQUENCE</scope>
    <source>
        <strain evidence="2">Expedition CK06-06</strain>
    </source>
</reference>
<organism evidence="2">
    <name type="scientific">marine sediment metagenome</name>
    <dbReference type="NCBI Taxonomy" id="412755"/>
    <lineage>
        <taxon>unclassified sequences</taxon>
        <taxon>metagenomes</taxon>
        <taxon>ecological metagenomes</taxon>
    </lineage>
</organism>